<evidence type="ECO:0000313" key="5">
    <source>
        <dbReference type="EMBL" id="GAG81028.1"/>
    </source>
</evidence>
<dbReference type="SUPFAM" id="SSF52540">
    <property type="entry name" value="P-loop containing nucleoside triphosphate hydrolases"/>
    <property type="match status" value="1"/>
</dbReference>
<accession>X1BA89</accession>
<evidence type="ECO:0000256" key="3">
    <source>
        <dbReference type="SAM" id="Phobius"/>
    </source>
</evidence>
<keyword evidence="3" id="KW-0472">Membrane</keyword>
<dbReference type="GO" id="GO:0006355">
    <property type="term" value="P:regulation of DNA-templated transcription"/>
    <property type="evidence" value="ECO:0007669"/>
    <property type="project" value="InterPro"/>
</dbReference>
<evidence type="ECO:0000256" key="1">
    <source>
        <dbReference type="ARBA" id="ARBA00022741"/>
    </source>
</evidence>
<feature type="non-terminal residue" evidence="5">
    <location>
        <position position="295"/>
    </location>
</feature>
<dbReference type="GO" id="GO:0005524">
    <property type="term" value="F:ATP binding"/>
    <property type="evidence" value="ECO:0007669"/>
    <property type="project" value="UniProtKB-KW"/>
</dbReference>
<dbReference type="InterPro" id="IPR058031">
    <property type="entry name" value="AAA_lid_NorR"/>
</dbReference>
<dbReference type="AlphaFoldDB" id="X1BA89"/>
<dbReference type="PROSITE" id="PS50045">
    <property type="entry name" value="SIGMA54_INTERACT_4"/>
    <property type="match status" value="1"/>
</dbReference>
<dbReference type="Gene3D" id="3.40.50.300">
    <property type="entry name" value="P-loop containing nucleotide triphosphate hydrolases"/>
    <property type="match status" value="1"/>
</dbReference>
<dbReference type="Pfam" id="PF00158">
    <property type="entry name" value="Sigma54_activat"/>
    <property type="match status" value="1"/>
</dbReference>
<dbReference type="InterPro" id="IPR027417">
    <property type="entry name" value="P-loop_NTPase"/>
</dbReference>
<feature type="transmembrane region" description="Helical" evidence="3">
    <location>
        <begin position="222"/>
        <end position="247"/>
    </location>
</feature>
<dbReference type="EMBL" id="BART01019032">
    <property type="protein sequence ID" value="GAG81028.1"/>
    <property type="molecule type" value="Genomic_DNA"/>
</dbReference>
<dbReference type="InterPro" id="IPR002078">
    <property type="entry name" value="Sigma_54_int"/>
</dbReference>
<organism evidence="5">
    <name type="scientific">marine sediment metagenome</name>
    <dbReference type="NCBI Taxonomy" id="412755"/>
    <lineage>
        <taxon>unclassified sequences</taxon>
        <taxon>metagenomes</taxon>
        <taxon>ecological metagenomes</taxon>
    </lineage>
</organism>
<proteinExistence type="predicted"/>
<gene>
    <name evidence="5" type="ORF">S01H4_35735</name>
</gene>
<feature type="non-terminal residue" evidence="5">
    <location>
        <position position="1"/>
    </location>
</feature>
<feature type="transmembrane region" description="Helical" evidence="3">
    <location>
        <begin position="268"/>
        <end position="290"/>
    </location>
</feature>
<evidence type="ECO:0000256" key="2">
    <source>
        <dbReference type="ARBA" id="ARBA00022840"/>
    </source>
</evidence>
<dbReference type="Gene3D" id="1.10.8.60">
    <property type="match status" value="1"/>
</dbReference>
<comment type="caution">
    <text evidence="5">The sequence shown here is derived from an EMBL/GenBank/DDBJ whole genome shotgun (WGS) entry which is preliminary data.</text>
</comment>
<sequence length="295" mass="33177">LEVGNQGTLLIEGIDHLALSVQRKLVAFIRTENVYPLGSENPVHSSARIIASTTIDLAERVQAGKFDPQLYKLLASHSITVPPLRERKRDLKLIVDHFIERYSEQAGKRIKEVEPGAYQQIMTYNWPGNIDELKVVIRRAVNLSPADTLSPEHLFIGMAPVEGKITFNLLRTEPAQRLFKSRLYPVLPQIVTILFFGLLMGMGYFGSQQAGNNIATTLTWGFWWPTLVILWLLVARGWCAVCPLGAMSEFFSKFFSLGLKVPSFVREYGFYMAAAGLCLIIWAETTFHMVDSPMA</sequence>
<dbReference type="Pfam" id="PF12801">
    <property type="entry name" value="Fer4_5"/>
    <property type="match status" value="1"/>
</dbReference>
<dbReference type="InterPro" id="IPR017896">
    <property type="entry name" value="4Fe4S_Fe-S-bd"/>
</dbReference>
<name>X1BA89_9ZZZZ</name>
<dbReference type="PANTHER" id="PTHR32071">
    <property type="entry name" value="TRANSCRIPTIONAL REGULATORY PROTEIN"/>
    <property type="match status" value="1"/>
</dbReference>
<keyword evidence="3" id="KW-1133">Transmembrane helix</keyword>
<dbReference type="Pfam" id="PF25601">
    <property type="entry name" value="AAA_lid_14"/>
    <property type="match status" value="1"/>
</dbReference>
<feature type="domain" description="Sigma-54 factor interaction" evidence="4">
    <location>
        <begin position="1"/>
        <end position="142"/>
    </location>
</feature>
<keyword evidence="1" id="KW-0547">Nucleotide-binding</keyword>
<keyword evidence="3" id="KW-0812">Transmembrane</keyword>
<evidence type="ECO:0000259" key="4">
    <source>
        <dbReference type="PROSITE" id="PS50045"/>
    </source>
</evidence>
<protein>
    <recommendedName>
        <fullName evidence="4">Sigma-54 factor interaction domain-containing protein</fullName>
    </recommendedName>
</protein>
<feature type="transmembrane region" description="Helical" evidence="3">
    <location>
        <begin position="183"/>
        <end position="202"/>
    </location>
</feature>
<keyword evidence="2" id="KW-0067">ATP-binding</keyword>
<reference evidence="5" key="1">
    <citation type="journal article" date="2014" name="Front. Microbiol.">
        <title>High frequency of phylogenetically diverse reductive dehalogenase-homologous genes in deep subseafloor sedimentary metagenomes.</title>
        <authorList>
            <person name="Kawai M."/>
            <person name="Futagami T."/>
            <person name="Toyoda A."/>
            <person name="Takaki Y."/>
            <person name="Nishi S."/>
            <person name="Hori S."/>
            <person name="Arai W."/>
            <person name="Tsubouchi T."/>
            <person name="Morono Y."/>
            <person name="Uchiyama I."/>
            <person name="Ito T."/>
            <person name="Fujiyama A."/>
            <person name="Inagaki F."/>
            <person name="Takami H."/>
        </authorList>
    </citation>
    <scope>NUCLEOTIDE SEQUENCE</scope>
    <source>
        <strain evidence="5">Expedition CK06-06</strain>
    </source>
</reference>